<sequence>MGVKNDHYVDGLEALDTDVYLDNEWPSNLWPRSADGEHYVPYGFVRNHFTDLQWEGRAIRGGGNLLPLAPLLLHGWSMSDGQGREIVAHKFVLQCSVAADSHHYYI</sequence>
<evidence type="ECO:0000313" key="1">
    <source>
        <dbReference type="Proteomes" id="UP000887574"/>
    </source>
</evidence>
<dbReference type="AlphaFoldDB" id="A0A915ERG9"/>
<dbReference type="Proteomes" id="UP000887574">
    <property type="component" value="Unplaced"/>
</dbReference>
<evidence type="ECO:0000313" key="2">
    <source>
        <dbReference type="WBParaSite" id="jg9657"/>
    </source>
</evidence>
<name>A0A915ERG9_9BILA</name>
<proteinExistence type="predicted"/>
<keyword evidence="1" id="KW-1185">Reference proteome</keyword>
<dbReference type="WBParaSite" id="jg9657">
    <property type="protein sequence ID" value="jg9657"/>
    <property type="gene ID" value="jg9657"/>
</dbReference>
<organism evidence="1 2">
    <name type="scientific">Ditylenchus dipsaci</name>
    <dbReference type="NCBI Taxonomy" id="166011"/>
    <lineage>
        <taxon>Eukaryota</taxon>
        <taxon>Metazoa</taxon>
        <taxon>Ecdysozoa</taxon>
        <taxon>Nematoda</taxon>
        <taxon>Chromadorea</taxon>
        <taxon>Rhabditida</taxon>
        <taxon>Tylenchina</taxon>
        <taxon>Tylenchomorpha</taxon>
        <taxon>Sphaerularioidea</taxon>
        <taxon>Anguinidae</taxon>
        <taxon>Anguininae</taxon>
        <taxon>Ditylenchus</taxon>
    </lineage>
</organism>
<protein>
    <submittedName>
        <fullName evidence="2">Uncharacterized protein</fullName>
    </submittedName>
</protein>
<reference evidence="2" key="1">
    <citation type="submission" date="2022-11" db="UniProtKB">
        <authorList>
            <consortium name="WormBaseParasite"/>
        </authorList>
    </citation>
    <scope>IDENTIFICATION</scope>
</reference>
<accession>A0A915ERG9</accession>